<evidence type="ECO:0000313" key="1">
    <source>
        <dbReference type="EMBL" id="KAK9805162.1"/>
    </source>
</evidence>
<reference evidence="1 2" key="1">
    <citation type="journal article" date="2024" name="Nat. Commun.">
        <title>Phylogenomics reveals the evolutionary origins of lichenization in chlorophyte algae.</title>
        <authorList>
            <person name="Puginier C."/>
            <person name="Libourel C."/>
            <person name="Otte J."/>
            <person name="Skaloud P."/>
            <person name="Haon M."/>
            <person name="Grisel S."/>
            <person name="Petersen M."/>
            <person name="Berrin J.G."/>
            <person name="Delaux P.M."/>
            <person name="Dal Grande F."/>
            <person name="Keller J."/>
        </authorList>
    </citation>
    <scope>NUCLEOTIDE SEQUENCE [LARGE SCALE GENOMIC DNA]</scope>
    <source>
        <strain evidence="1 2">SAG 2043</strain>
    </source>
</reference>
<dbReference type="Proteomes" id="UP001489004">
    <property type="component" value="Unassembled WGS sequence"/>
</dbReference>
<accession>A0AAW1P939</accession>
<keyword evidence="2" id="KW-1185">Reference proteome</keyword>
<sequence>MAVDTGTEPHPAFIDLANLRQAGAGQPLPEGTCLYIQSGDPSDFDGYLAAAAGHAMAECTRQLTFAVVVPERRATSNRSEADLNAHDPEFSNQVMHTAGRLLQALCPSAFVVFGPLNQRNIIPQKFITHEPEKYAPVLGALRAASAGCVRWESVGSLARLVESKEVTSVMLDMLGAVGYLDSLAATCPSLGPKVKASGLPLAIMAGILAEAETTTLRMPGRDPRSTMNAIYHQPTMLLSLAQQHSLPLLFVTNNAANSILKFEDDKELVSGLGLQGTLKLIAECWYGPHLKGKYVPFDWVALVALLLVNRYPTMIRTERRQLWVGKADTSVLVLKLPGAADIEVARANLEGAVLWGEVDSVTHIDRSLLCHLARQLSERQAHC</sequence>
<evidence type="ECO:0000313" key="2">
    <source>
        <dbReference type="Proteomes" id="UP001489004"/>
    </source>
</evidence>
<proteinExistence type="predicted"/>
<protein>
    <submittedName>
        <fullName evidence="1">Uncharacterized protein</fullName>
    </submittedName>
</protein>
<dbReference type="EMBL" id="JALJOR010000016">
    <property type="protein sequence ID" value="KAK9805162.1"/>
    <property type="molecule type" value="Genomic_DNA"/>
</dbReference>
<name>A0AAW1P939_9CHLO</name>
<organism evidence="1 2">
    <name type="scientific">[Myrmecia] bisecta</name>
    <dbReference type="NCBI Taxonomy" id="41462"/>
    <lineage>
        <taxon>Eukaryota</taxon>
        <taxon>Viridiplantae</taxon>
        <taxon>Chlorophyta</taxon>
        <taxon>core chlorophytes</taxon>
        <taxon>Trebouxiophyceae</taxon>
        <taxon>Trebouxiales</taxon>
        <taxon>Trebouxiaceae</taxon>
        <taxon>Myrmecia</taxon>
    </lineage>
</organism>
<comment type="caution">
    <text evidence="1">The sequence shown here is derived from an EMBL/GenBank/DDBJ whole genome shotgun (WGS) entry which is preliminary data.</text>
</comment>
<dbReference type="AlphaFoldDB" id="A0AAW1P939"/>
<gene>
    <name evidence="1" type="ORF">WJX72_002851</name>
</gene>